<dbReference type="Proteomes" id="UP000198670">
    <property type="component" value="Unassembled WGS sequence"/>
</dbReference>
<dbReference type="GO" id="GO:0016747">
    <property type="term" value="F:acyltransferase activity, transferring groups other than amino-acyl groups"/>
    <property type="evidence" value="ECO:0007669"/>
    <property type="project" value="InterPro"/>
</dbReference>
<reference evidence="2 3" key="1">
    <citation type="submission" date="2016-10" db="EMBL/GenBank/DDBJ databases">
        <authorList>
            <person name="de Groot N.N."/>
        </authorList>
    </citation>
    <scope>NUCLEOTIDE SEQUENCE [LARGE SCALE GENOMIC DNA]</scope>
    <source>
        <strain evidence="2 3">RK1</strain>
    </source>
</reference>
<feature type="domain" description="N-acetyltransferase" evidence="1">
    <location>
        <begin position="4"/>
        <end position="161"/>
    </location>
</feature>
<dbReference type="EMBL" id="FOQO01000013">
    <property type="protein sequence ID" value="SFJ72140.1"/>
    <property type="molecule type" value="Genomic_DNA"/>
</dbReference>
<dbReference type="SUPFAM" id="SSF55729">
    <property type="entry name" value="Acyl-CoA N-acyltransferases (Nat)"/>
    <property type="match status" value="1"/>
</dbReference>
<sequence length="164" mass="18996">MGELILNRFEEADFSWLQGWVTSPELLFQFSGGHFFYPLNFEQLMNYRAEHPDRLMYTAWMEEQPVAFGEIIPQDSGQPRLGRILVGNPAMRGQGVGTRFISALVEECGRLYDCNTVELNVWDENTGAIRCYEKAGFVFQPDDRVVLQAFGRDFNIHKMVKVRY</sequence>
<dbReference type="STRING" id="1477437.SAMN05444682_1136"/>
<evidence type="ECO:0000259" key="1">
    <source>
        <dbReference type="PROSITE" id="PS51186"/>
    </source>
</evidence>
<dbReference type="RefSeq" id="WP_177195260.1">
    <property type="nucleotide sequence ID" value="NZ_FOQO01000013.1"/>
</dbReference>
<dbReference type="Pfam" id="PF00583">
    <property type="entry name" value="Acetyltransf_1"/>
    <property type="match status" value="1"/>
</dbReference>
<accession>A0A1I3TNE9</accession>
<evidence type="ECO:0000313" key="3">
    <source>
        <dbReference type="Proteomes" id="UP000198670"/>
    </source>
</evidence>
<dbReference type="CDD" id="cd04301">
    <property type="entry name" value="NAT_SF"/>
    <property type="match status" value="1"/>
</dbReference>
<dbReference type="InterPro" id="IPR000182">
    <property type="entry name" value="GNAT_dom"/>
</dbReference>
<name>A0A1I3TNE9_9SPHI</name>
<keyword evidence="2" id="KW-0808">Transferase</keyword>
<dbReference type="AlphaFoldDB" id="A0A1I3TNE9"/>
<proteinExistence type="predicted"/>
<protein>
    <submittedName>
        <fullName evidence="2">Protein N-acetyltransferase, RimJ/RimL family</fullName>
    </submittedName>
</protein>
<evidence type="ECO:0000313" key="2">
    <source>
        <dbReference type="EMBL" id="SFJ72140.1"/>
    </source>
</evidence>
<keyword evidence="3" id="KW-1185">Reference proteome</keyword>
<dbReference type="Gene3D" id="3.40.630.30">
    <property type="match status" value="1"/>
</dbReference>
<dbReference type="PROSITE" id="PS51186">
    <property type="entry name" value="GNAT"/>
    <property type="match status" value="1"/>
</dbReference>
<dbReference type="InterPro" id="IPR016181">
    <property type="entry name" value="Acyl_CoA_acyltransferase"/>
</dbReference>
<organism evidence="2 3">
    <name type="scientific">Parapedobacter indicus</name>
    <dbReference type="NCBI Taxonomy" id="1477437"/>
    <lineage>
        <taxon>Bacteria</taxon>
        <taxon>Pseudomonadati</taxon>
        <taxon>Bacteroidota</taxon>
        <taxon>Sphingobacteriia</taxon>
        <taxon>Sphingobacteriales</taxon>
        <taxon>Sphingobacteriaceae</taxon>
        <taxon>Parapedobacter</taxon>
    </lineage>
</organism>
<gene>
    <name evidence="2" type="ORF">SAMN05444682_1136</name>
</gene>